<name>A0A931HTD9_9BACI</name>
<comment type="caution">
    <text evidence="2">The sequence shown here is derived from an EMBL/GenBank/DDBJ whole genome shotgun (WGS) entry which is preliminary data.</text>
</comment>
<feature type="transmembrane region" description="Helical" evidence="1">
    <location>
        <begin position="6"/>
        <end position="22"/>
    </location>
</feature>
<evidence type="ECO:0000256" key="1">
    <source>
        <dbReference type="SAM" id="Phobius"/>
    </source>
</evidence>
<proteinExistence type="predicted"/>
<keyword evidence="1" id="KW-0812">Transmembrane</keyword>
<dbReference type="RefSeq" id="WP_197315833.1">
    <property type="nucleotide sequence ID" value="NZ_JADZSC010000001.1"/>
</dbReference>
<dbReference type="Proteomes" id="UP000614490">
    <property type="component" value="Unassembled WGS sequence"/>
</dbReference>
<organism evidence="2 3">
    <name type="scientific">Halobacillus yeomjeoni</name>
    <dbReference type="NCBI Taxonomy" id="311194"/>
    <lineage>
        <taxon>Bacteria</taxon>
        <taxon>Bacillati</taxon>
        <taxon>Bacillota</taxon>
        <taxon>Bacilli</taxon>
        <taxon>Bacillales</taxon>
        <taxon>Bacillaceae</taxon>
        <taxon>Halobacillus</taxon>
    </lineage>
</organism>
<keyword evidence="1" id="KW-0472">Membrane</keyword>
<evidence type="ECO:0000313" key="3">
    <source>
        <dbReference type="Proteomes" id="UP000614490"/>
    </source>
</evidence>
<reference evidence="2 3" key="1">
    <citation type="journal article" date="2005" name="Int. J. Syst. Evol. Microbiol.">
        <title>Halobacillus yeomjeoni sp. nov., isolated from a marine solar saltern in Korea.</title>
        <authorList>
            <person name="Yoon J.H."/>
            <person name="Kang S.J."/>
            <person name="Lee C.H."/>
            <person name="Oh H.W."/>
            <person name="Oh T.K."/>
        </authorList>
    </citation>
    <scope>NUCLEOTIDE SEQUENCE [LARGE SCALE GENOMIC DNA]</scope>
    <source>
        <strain evidence="2 3">KCTC 3957</strain>
    </source>
</reference>
<keyword evidence="1" id="KW-1133">Transmembrane helix</keyword>
<dbReference type="AlphaFoldDB" id="A0A931HTD9"/>
<protein>
    <submittedName>
        <fullName evidence="2">Uncharacterized protein</fullName>
    </submittedName>
</protein>
<accession>A0A931HTD9</accession>
<keyword evidence="3" id="KW-1185">Reference proteome</keyword>
<gene>
    <name evidence="2" type="ORF">H0267_03190</name>
</gene>
<sequence>MKWKGVWVITILVSFFFVFWITERIQENNVSLSMEKSEVTGNPNSSQAELPKGMKAFFTNETQVHIGKLEVLKNKRMSVVEDYDKHIPAQNVEAEDLEFLKDKILPAYKEIIEEVIIIVDYYNVIEVRNLGINFNPRVKSLYTKYYEGASQEYQAMVNVLQGYERGNKNQIEKSQEQFDLADTTFQEFGEMMRK</sequence>
<dbReference type="EMBL" id="JADZSC010000001">
    <property type="protein sequence ID" value="MBH0229209.1"/>
    <property type="molecule type" value="Genomic_DNA"/>
</dbReference>
<evidence type="ECO:0000313" key="2">
    <source>
        <dbReference type="EMBL" id="MBH0229209.1"/>
    </source>
</evidence>